<feature type="non-terminal residue" evidence="1">
    <location>
        <position position="1"/>
    </location>
</feature>
<dbReference type="OrthoDB" id="5096009at2759"/>
<keyword evidence="2" id="KW-1185">Reference proteome</keyword>
<evidence type="ECO:0000313" key="2">
    <source>
        <dbReference type="Proteomes" id="UP000622797"/>
    </source>
</evidence>
<evidence type="ECO:0000313" key="1">
    <source>
        <dbReference type="EMBL" id="KAF4961858.1"/>
    </source>
</evidence>
<comment type="caution">
    <text evidence="1">The sequence shown here is derived from an EMBL/GenBank/DDBJ whole genome shotgun (WGS) entry which is preliminary data.</text>
</comment>
<protein>
    <submittedName>
        <fullName evidence="1">Uncharacterized protein</fullName>
    </submittedName>
</protein>
<reference evidence="1" key="2">
    <citation type="submission" date="2020-05" db="EMBL/GenBank/DDBJ databases">
        <authorList>
            <person name="Kim H.-S."/>
            <person name="Proctor R.H."/>
            <person name="Brown D.W."/>
        </authorList>
    </citation>
    <scope>NUCLEOTIDE SEQUENCE</scope>
    <source>
        <strain evidence="1">NRRL 20472</strain>
    </source>
</reference>
<dbReference type="EMBL" id="JABEXW010000593">
    <property type="protein sequence ID" value="KAF4961858.1"/>
    <property type="molecule type" value="Genomic_DNA"/>
</dbReference>
<reference evidence="1" key="1">
    <citation type="journal article" date="2020" name="BMC Genomics">
        <title>Correction to: Identification and distribution of gene clusters required for synthesis of sphingolipid metabolism inhibitors in diverse species of the filamentous fungus Fusarium.</title>
        <authorList>
            <person name="Kim H.S."/>
            <person name="Lohmar J.M."/>
            <person name="Busman M."/>
            <person name="Brown D.W."/>
            <person name="Naumann T.A."/>
            <person name="Divon H.H."/>
            <person name="Lysoe E."/>
            <person name="Uhlig S."/>
            <person name="Proctor R.H."/>
        </authorList>
    </citation>
    <scope>NUCLEOTIDE SEQUENCE</scope>
    <source>
        <strain evidence="1">NRRL 20472</strain>
    </source>
</reference>
<sequence>GAWDNYQRLVNTELTDEKNLACAQSLMGSVNLLSNQNQVMSQHLAQATAALAGIPKTFETMSGDLEAASREMGSVDDFARKSLHVRQALLKRYVVKAVQDYRDTITAAREFLATDSNCQTEGITPDVTPPRVN</sequence>
<gene>
    <name evidence="1" type="ORF">FSARC_10016</name>
</gene>
<proteinExistence type="predicted"/>
<dbReference type="AlphaFoldDB" id="A0A8H4TPP8"/>
<name>A0A8H4TPP8_9HYPO</name>
<dbReference type="Proteomes" id="UP000622797">
    <property type="component" value="Unassembled WGS sequence"/>
</dbReference>
<organism evidence="1 2">
    <name type="scientific">Fusarium sarcochroum</name>
    <dbReference type="NCBI Taxonomy" id="1208366"/>
    <lineage>
        <taxon>Eukaryota</taxon>
        <taxon>Fungi</taxon>
        <taxon>Dikarya</taxon>
        <taxon>Ascomycota</taxon>
        <taxon>Pezizomycotina</taxon>
        <taxon>Sordariomycetes</taxon>
        <taxon>Hypocreomycetidae</taxon>
        <taxon>Hypocreales</taxon>
        <taxon>Nectriaceae</taxon>
        <taxon>Fusarium</taxon>
        <taxon>Fusarium lateritium species complex</taxon>
    </lineage>
</organism>
<accession>A0A8H4TPP8</accession>